<dbReference type="Proteomes" id="UP001234178">
    <property type="component" value="Unassembled WGS sequence"/>
</dbReference>
<organism evidence="1 2">
    <name type="scientific">Daphnia magna</name>
    <dbReference type="NCBI Taxonomy" id="35525"/>
    <lineage>
        <taxon>Eukaryota</taxon>
        <taxon>Metazoa</taxon>
        <taxon>Ecdysozoa</taxon>
        <taxon>Arthropoda</taxon>
        <taxon>Crustacea</taxon>
        <taxon>Branchiopoda</taxon>
        <taxon>Diplostraca</taxon>
        <taxon>Cladocera</taxon>
        <taxon>Anomopoda</taxon>
        <taxon>Daphniidae</taxon>
        <taxon>Daphnia</taxon>
    </lineage>
</organism>
<proteinExistence type="predicted"/>
<keyword evidence="2" id="KW-1185">Reference proteome</keyword>
<evidence type="ECO:0000313" key="1">
    <source>
        <dbReference type="EMBL" id="KAK4037480.1"/>
    </source>
</evidence>
<sequence length="64" mass="7423">MKRNLKILLPVVPRVRAQILAQFMPLGMEEHTLEYYYDVLDLCGRVDPNMEEAVKPYSVAWAEA</sequence>
<protein>
    <submittedName>
        <fullName evidence="1">Uncharacterized protein</fullName>
    </submittedName>
</protein>
<name>A0ABR0B710_9CRUS</name>
<gene>
    <name evidence="1" type="ORF">OUZ56_029513</name>
</gene>
<reference evidence="1 2" key="1">
    <citation type="journal article" date="2023" name="Nucleic Acids Res.">
        <title>The hologenome of Daphnia magna reveals possible DNA methylation and microbiome-mediated evolution of the host genome.</title>
        <authorList>
            <person name="Chaturvedi A."/>
            <person name="Li X."/>
            <person name="Dhandapani V."/>
            <person name="Marshall H."/>
            <person name="Kissane S."/>
            <person name="Cuenca-Cambronero M."/>
            <person name="Asole G."/>
            <person name="Calvet F."/>
            <person name="Ruiz-Romero M."/>
            <person name="Marangio P."/>
            <person name="Guigo R."/>
            <person name="Rago D."/>
            <person name="Mirbahai L."/>
            <person name="Eastwood N."/>
            <person name="Colbourne J.K."/>
            <person name="Zhou J."/>
            <person name="Mallon E."/>
            <person name="Orsini L."/>
        </authorList>
    </citation>
    <scope>NUCLEOTIDE SEQUENCE [LARGE SCALE GENOMIC DNA]</scope>
    <source>
        <strain evidence="1">LRV0_1</strain>
    </source>
</reference>
<accession>A0ABR0B710</accession>
<dbReference type="EMBL" id="JAOYFB010000040">
    <property type="protein sequence ID" value="KAK4037480.1"/>
    <property type="molecule type" value="Genomic_DNA"/>
</dbReference>
<comment type="caution">
    <text evidence="1">The sequence shown here is derived from an EMBL/GenBank/DDBJ whole genome shotgun (WGS) entry which is preliminary data.</text>
</comment>
<evidence type="ECO:0000313" key="2">
    <source>
        <dbReference type="Proteomes" id="UP001234178"/>
    </source>
</evidence>